<keyword evidence="6" id="KW-1185">Reference proteome</keyword>
<proteinExistence type="predicted"/>
<dbReference type="Pfam" id="PF00990">
    <property type="entry name" value="GGDEF"/>
    <property type="match status" value="2"/>
</dbReference>
<evidence type="ECO:0000259" key="3">
    <source>
        <dbReference type="PROSITE" id="PS50883"/>
    </source>
</evidence>
<dbReference type="PROSITE" id="PS50883">
    <property type="entry name" value="EAL"/>
    <property type="match status" value="1"/>
</dbReference>
<feature type="domain" description="PAC" evidence="2">
    <location>
        <begin position="524"/>
        <end position="576"/>
    </location>
</feature>
<dbReference type="SMART" id="SM00267">
    <property type="entry name" value="GGDEF"/>
    <property type="match status" value="2"/>
</dbReference>
<dbReference type="InterPro" id="IPR043128">
    <property type="entry name" value="Rev_trsase/Diguanyl_cyclase"/>
</dbReference>
<dbReference type="InterPro" id="IPR001633">
    <property type="entry name" value="EAL_dom"/>
</dbReference>
<name>A0A328UFJ0_9FIRM</name>
<dbReference type="InterPro" id="IPR035919">
    <property type="entry name" value="EAL_sf"/>
</dbReference>
<feature type="domain" description="GGDEF" evidence="4">
    <location>
        <begin position="1211"/>
        <end position="1334"/>
    </location>
</feature>
<evidence type="ECO:0000313" key="5">
    <source>
        <dbReference type="EMBL" id="RAQ30587.1"/>
    </source>
</evidence>
<dbReference type="PROSITE" id="PS50887">
    <property type="entry name" value="GGDEF"/>
    <property type="match status" value="2"/>
</dbReference>
<sequence length="1599" mass="182615">MCFNCPVLWPTFWMPPRCSQAVQANLPEDASMNEHVLTPAQRQAFTRLRAMMQAYLVERDTEKALSFFTENTHSIGTGVQEIALNKAGLRTLFEDEIHHDPLPFQIAYKEVSAAGGENNGTVSIYALLQVKKSLSTGVPLCVNMRQTAHLCNIGGEYYIRLVHASIPAIQQQENEYYPIYFGEQTLRQQHEKLERNVLSLLNETMPGGIFGGYNEPGFPLYFINNRMLEYLNYPSFEAFQKAINGRLLNSVPDSERLQVESAVTGALQKGGAYSVTHRMLKSDGEYIWVYNKGRCIPTEDGRKAIISVCFDITSQVAAQNELGFIAQSQIGGLFKARMDEGFSLLYANEYYYRMHGYTRREMKELLHDQAVHLVYPDDLAGVSAQIEQAIREKRESIALEYRIVRKDGTTAWLHASAGLSEANGCYYLSGMVINIDERKNFEQQLLWSEKRFQIAIEQTSINVWEYDLKTRSILQTDKSYQTFGIGKVIHQVPYSLIEKKSIHPDDAKKYIALYDKLHNGAKTASAVIRIRATDSQFYWIKINYTNIFDETGAPIRAVAVSEDITAQKEAEQRSFQEEHLREMLSADVLVSTKINLSQNKVLRIWSDSYHPYAFQDVISYTQLYAEVISHIANSSDKKRFAGLFAPAVLMKAAENGRKSLYGEYRCMDTAGHIIWCAFHWTIMYDPDSAELFAFGYIRDINERKKAELVLRERAERDALTGLYNRQTMESLIDQLIHQRRRKGAQYAFLMIDVDDFKQVNDTYGHYYGDQLLQEIGRILRTDFNGSSLTGRLGGDEFAVFFEDIPGKQWVTEIAARLCKKLTLSFGVNGEKLQVSASVGIVIDRFQGADFQRMFQQADLALYSAKSHGKAQYSCFNSQLGQPDELQLLSDGCVAKQHLGERCMLDEMDDSIFVIDEESHDVLFMNQVARQTFNIDSYAGRKCYDILQGFSQICVFCQTHLPEEHGFKSWENTNARLHKRFIIRDKIIRWDGKRARLEIFTDLSMQESRLHSNVKADRMLLESASLLLTSSTLGTAVRDILEKLGKFYRADRAYFTRVQLAHSLQIAPQEWRAPGICSPRGGTGRIEQGFLSIWHGDPQAKPLLVYRQIEQMQPLFPEKHALLREHGVSAFAAAILLDDCLPIGYIGLENPRDNLDNTTLIQSLTHFLNHEISKRRLQQQQLYMAEHDRMTGLLNWQSYSNLLAQLKPETLSSLGLLVADINRLRVLNQEYGHGYGDQLLHSLASAMKKEFSPAYVFRLDGDSFLAFCQDITYKSFLSHIHRLLAEVNRQYPGCVAFGWSWDDADISPDRIFNRAQEFLSVSKAEKKGAAHQDSRVQAIRLQRLQNTIQEGKFRVYLQPKAELSTGRLRGAEALVRYVDEVHGVVPPAKFIPQLETENIVRYIDFFMLEKVCAILQDWTRRDFPSCPISINFSRRTLMEDCIVEKISAVTDRYHLDHALFEIEITENIREIDRHMLREISESLVCAGYRISLDDFGSEYSNLSILSTLPLSGLKLDKSLIQDLYANPSTHILVKSLIQACHEMGIDSTAEGVEEEEQLKILQAIGCTYAQGYLFSPPLSVQEFEQEYLDYSSHMVSFLSR</sequence>
<feature type="domain" description="PAC" evidence="2">
    <location>
        <begin position="273"/>
        <end position="324"/>
    </location>
</feature>
<feature type="domain" description="PAC" evidence="2">
    <location>
        <begin position="660"/>
        <end position="712"/>
    </location>
</feature>
<feature type="domain" description="GGDEF" evidence="4">
    <location>
        <begin position="744"/>
        <end position="877"/>
    </location>
</feature>
<dbReference type="Pfam" id="PF00563">
    <property type="entry name" value="EAL"/>
    <property type="match status" value="1"/>
</dbReference>
<dbReference type="NCBIfam" id="TIGR00254">
    <property type="entry name" value="GGDEF"/>
    <property type="match status" value="1"/>
</dbReference>
<evidence type="ECO:0000259" key="4">
    <source>
        <dbReference type="PROSITE" id="PS50887"/>
    </source>
</evidence>
<dbReference type="SMART" id="SM00086">
    <property type="entry name" value="PAC"/>
    <property type="match status" value="4"/>
</dbReference>
<dbReference type="EMBL" id="QLYR01000001">
    <property type="protein sequence ID" value="RAQ30587.1"/>
    <property type="molecule type" value="Genomic_DNA"/>
</dbReference>
<dbReference type="InterPro" id="IPR000700">
    <property type="entry name" value="PAS-assoc_C"/>
</dbReference>
<dbReference type="NCBIfam" id="TIGR00229">
    <property type="entry name" value="sensory_box"/>
    <property type="match status" value="1"/>
</dbReference>
<dbReference type="InterPro" id="IPR029787">
    <property type="entry name" value="Nucleotide_cyclase"/>
</dbReference>
<dbReference type="InterPro" id="IPR001610">
    <property type="entry name" value="PAC"/>
</dbReference>
<dbReference type="FunFam" id="3.30.70.270:FF:000001">
    <property type="entry name" value="Diguanylate cyclase domain protein"/>
    <property type="match status" value="1"/>
</dbReference>
<gene>
    <name evidence="5" type="ORF">DPQ25_03595</name>
</gene>
<comment type="caution">
    <text evidence="5">The sequence shown here is derived from an EMBL/GenBank/DDBJ whole genome shotgun (WGS) entry which is preliminary data.</text>
</comment>
<feature type="domain" description="PAS" evidence="1">
    <location>
        <begin position="318"/>
        <end position="393"/>
    </location>
</feature>
<evidence type="ECO:0000259" key="1">
    <source>
        <dbReference type="PROSITE" id="PS50112"/>
    </source>
</evidence>
<dbReference type="Proteomes" id="UP000249377">
    <property type="component" value="Unassembled WGS sequence"/>
</dbReference>
<dbReference type="CDD" id="cd01948">
    <property type="entry name" value="EAL"/>
    <property type="match status" value="1"/>
</dbReference>
<dbReference type="Gene3D" id="3.30.450.20">
    <property type="entry name" value="PAS domain"/>
    <property type="match status" value="4"/>
</dbReference>
<dbReference type="CDD" id="cd01949">
    <property type="entry name" value="GGDEF"/>
    <property type="match status" value="1"/>
</dbReference>
<dbReference type="SUPFAM" id="SSF55073">
    <property type="entry name" value="Nucleotide cyclase"/>
    <property type="match status" value="2"/>
</dbReference>
<reference evidence="5 6" key="1">
    <citation type="submission" date="2018-06" db="EMBL/GenBank/DDBJ databases">
        <title>Noncontiguous genome sequence of Ruminococcaceae bacterium ASD2818.</title>
        <authorList>
            <person name="Chaplin A.V."/>
            <person name="Sokolova S.R."/>
            <person name="Kochetkova T.O."/>
            <person name="Goltsov A.Y."/>
            <person name="Trofimov D.Y."/>
            <person name="Efimov B.A."/>
        </authorList>
    </citation>
    <scope>NUCLEOTIDE SEQUENCE [LARGE SCALE GENOMIC DNA]</scope>
    <source>
        <strain evidence="5 6">ASD2818</strain>
    </source>
</reference>
<organism evidence="5 6">
    <name type="scientific">Hydrogeniiclostridium mannosilyticum</name>
    <dbReference type="NCBI Taxonomy" id="2764322"/>
    <lineage>
        <taxon>Bacteria</taxon>
        <taxon>Bacillati</taxon>
        <taxon>Bacillota</taxon>
        <taxon>Clostridia</taxon>
        <taxon>Eubacteriales</taxon>
        <taxon>Acutalibacteraceae</taxon>
        <taxon>Hydrogeniiclostridium</taxon>
    </lineage>
</organism>
<dbReference type="InterPro" id="IPR013655">
    <property type="entry name" value="PAS_fold_3"/>
</dbReference>
<dbReference type="SUPFAM" id="SSF55785">
    <property type="entry name" value="PYP-like sensor domain (PAS domain)"/>
    <property type="match status" value="4"/>
</dbReference>
<evidence type="ECO:0000313" key="6">
    <source>
        <dbReference type="Proteomes" id="UP000249377"/>
    </source>
</evidence>
<dbReference type="InterPro" id="IPR000160">
    <property type="entry name" value="GGDEF_dom"/>
</dbReference>
<protein>
    <recommendedName>
        <fullName evidence="7">Diguanylate cyclase</fullName>
    </recommendedName>
</protein>
<dbReference type="SMART" id="SM00052">
    <property type="entry name" value="EAL"/>
    <property type="match status" value="1"/>
</dbReference>
<dbReference type="PROSITE" id="PS50113">
    <property type="entry name" value="PAC"/>
    <property type="match status" value="4"/>
</dbReference>
<dbReference type="Pfam" id="PF13188">
    <property type="entry name" value="PAS_8"/>
    <property type="match status" value="1"/>
</dbReference>
<dbReference type="InterPro" id="IPR000014">
    <property type="entry name" value="PAS"/>
</dbReference>
<accession>A0A328UFJ0</accession>
<dbReference type="InterPro" id="IPR035965">
    <property type="entry name" value="PAS-like_dom_sf"/>
</dbReference>
<dbReference type="CDD" id="cd00130">
    <property type="entry name" value="PAS"/>
    <property type="match status" value="2"/>
</dbReference>
<evidence type="ECO:0000259" key="2">
    <source>
        <dbReference type="PROSITE" id="PS50113"/>
    </source>
</evidence>
<dbReference type="SUPFAM" id="SSF141868">
    <property type="entry name" value="EAL domain-like"/>
    <property type="match status" value="1"/>
</dbReference>
<evidence type="ECO:0008006" key="7">
    <source>
        <dbReference type="Google" id="ProtNLM"/>
    </source>
</evidence>
<dbReference type="Gene3D" id="3.30.70.270">
    <property type="match status" value="2"/>
</dbReference>
<dbReference type="PANTHER" id="PTHR44757">
    <property type="entry name" value="DIGUANYLATE CYCLASE DGCP"/>
    <property type="match status" value="1"/>
</dbReference>
<feature type="domain" description="PAC" evidence="2">
    <location>
        <begin position="397"/>
        <end position="447"/>
    </location>
</feature>
<dbReference type="PROSITE" id="PS50112">
    <property type="entry name" value="PAS"/>
    <property type="match status" value="1"/>
</dbReference>
<dbReference type="Gene3D" id="3.20.20.450">
    <property type="entry name" value="EAL domain"/>
    <property type="match status" value="1"/>
</dbReference>
<dbReference type="InterPro" id="IPR052155">
    <property type="entry name" value="Biofilm_reg_signaling"/>
</dbReference>
<dbReference type="PANTHER" id="PTHR44757:SF2">
    <property type="entry name" value="BIOFILM ARCHITECTURE MAINTENANCE PROTEIN MBAA"/>
    <property type="match status" value="1"/>
</dbReference>
<dbReference type="Pfam" id="PF08447">
    <property type="entry name" value="PAS_3"/>
    <property type="match status" value="2"/>
</dbReference>
<feature type="domain" description="EAL" evidence="3">
    <location>
        <begin position="1336"/>
        <end position="1590"/>
    </location>
</feature>